<dbReference type="GO" id="GO:0007154">
    <property type="term" value="P:cell communication"/>
    <property type="evidence" value="ECO:0007669"/>
    <property type="project" value="UniProtKB-ARBA"/>
</dbReference>
<dbReference type="GO" id="GO:0007476">
    <property type="term" value="P:imaginal disc-derived wing morphogenesis"/>
    <property type="evidence" value="ECO:0007669"/>
    <property type="project" value="UniProtKB-ARBA"/>
</dbReference>
<dbReference type="InterPro" id="IPR001791">
    <property type="entry name" value="Laminin_G"/>
</dbReference>
<feature type="domain" description="EGF-like" evidence="25">
    <location>
        <begin position="991"/>
        <end position="1032"/>
    </location>
</feature>
<dbReference type="PROSITE" id="PS01186">
    <property type="entry name" value="EGF_2"/>
    <property type="match status" value="17"/>
</dbReference>
<dbReference type="GO" id="GO:0048646">
    <property type="term" value="P:anatomical structure formation involved in morphogenesis"/>
    <property type="evidence" value="ECO:0007669"/>
    <property type="project" value="UniProtKB-ARBA"/>
</dbReference>
<organism evidence="26 27">
    <name type="scientific">Tenebrio molitor</name>
    <name type="common">Yellow mealworm beetle</name>
    <dbReference type="NCBI Taxonomy" id="7067"/>
    <lineage>
        <taxon>Eukaryota</taxon>
        <taxon>Metazoa</taxon>
        <taxon>Ecdysozoa</taxon>
        <taxon>Arthropoda</taxon>
        <taxon>Hexapoda</taxon>
        <taxon>Insecta</taxon>
        <taxon>Pterygota</taxon>
        <taxon>Neoptera</taxon>
        <taxon>Endopterygota</taxon>
        <taxon>Coleoptera</taxon>
        <taxon>Polyphaga</taxon>
        <taxon>Cucujiformia</taxon>
        <taxon>Tenebrionidae</taxon>
        <taxon>Tenebrio</taxon>
    </lineage>
</organism>
<feature type="domain" description="EGF-like" evidence="25">
    <location>
        <begin position="2052"/>
        <end position="2085"/>
    </location>
</feature>
<feature type="domain" description="EGF-like" evidence="25">
    <location>
        <begin position="696"/>
        <end position="732"/>
    </location>
</feature>
<protein>
    <recommendedName>
        <fullName evidence="28">Protein crumbs</fullName>
    </recommendedName>
</protein>
<evidence type="ECO:0000259" key="25">
    <source>
        <dbReference type="PROSITE" id="PS50026"/>
    </source>
</evidence>
<dbReference type="GO" id="GO:0009952">
    <property type="term" value="P:anterior/posterior pattern specification"/>
    <property type="evidence" value="ECO:0007669"/>
    <property type="project" value="UniProtKB-ARBA"/>
</dbReference>
<keyword evidence="13" id="KW-0677">Repeat</keyword>
<evidence type="ECO:0000256" key="3">
    <source>
        <dbReference type="ARBA" id="ARBA00004496"/>
    </source>
</evidence>
<feature type="domain" description="EGF-like" evidence="25">
    <location>
        <begin position="386"/>
        <end position="422"/>
    </location>
</feature>
<dbReference type="FunFam" id="2.10.25.10:FF:000012">
    <property type="entry name" value="Delta-like protein"/>
    <property type="match status" value="1"/>
</dbReference>
<dbReference type="FunFam" id="2.10.25.10:FF:000208">
    <property type="entry name" value="Crumbs 2, cell polarity complex component"/>
    <property type="match status" value="1"/>
</dbReference>
<proteinExistence type="inferred from homology"/>
<feature type="disulfide bond" evidence="22">
    <location>
        <begin position="1499"/>
        <end position="1508"/>
    </location>
</feature>
<dbReference type="FunFam" id="2.10.25.10:FF:000472">
    <property type="entry name" value="Uncharacterized protein, isoform A"/>
    <property type="match status" value="1"/>
</dbReference>
<feature type="domain" description="EGF-like" evidence="25">
    <location>
        <begin position="347"/>
        <end position="384"/>
    </location>
</feature>
<dbReference type="GO" id="GO:0048863">
    <property type="term" value="P:stem cell differentiation"/>
    <property type="evidence" value="ECO:0007669"/>
    <property type="project" value="UniProtKB-ARBA"/>
</dbReference>
<gene>
    <name evidence="26" type="ORF">GEV33_005086</name>
</gene>
<feature type="disulfide bond" evidence="22">
    <location>
        <begin position="1022"/>
        <end position="1031"/>
    </location>
</feature>
<dbReference type="PROSITE" id="PS00010">
    <property type="entry name" value="ASX_HYDROXYL"/>
    <property type="match status" value="18"/>
</dbReference>
<evidence type="ECO:0000256" key="13">
    <source>
        <dbReference type="ARBA" id="ARBA00022737"/>
    </source>
</evidence>
<dbReference type="Pfam" id="PF02210">
    <property type="entry name" value="Laminin_G_2"/>
    <property type="match status" value="1"/>
</dbReference>
<keyword evidence="19" id="KW-0325">Glycoprotein</keyword>
<dbReference type="SMART" id="SM00282">
    <property type="entry name" value="LamG"/>
    <property type="match status" value="4"/>
</dbReference>
<reference evidence="26" key="2">
    <citation type="submission" date="2021-08" db="EMBL/GenBank/DDBJ databases">
        <authorList>
            <person name="Eriksson T."/>
        </authorList>
    </citation>
    <scope>NUCLEOTIDE SEQUENCE</scope>
    <source>
        <strain evidence="26">Stoneville</strain>
        <tissue evidence="26">Whole head</tissue>
    </source>
</reference>
<reference evidence="26" key="1">
    <citation type="journal article" date="2020" name="J Insects Food Feed">
        <title>The yellow mealworm (Tenebrio molitor) genome: a resource for the emerging insects as food and feed industry.</title>
        <authorList>
            <person name="Eriksson T."/>
            <person name="Andere A."/>
            <person name="Kelstrup H."/>
            <person name="Emery V."/>
            <person name="Picard C."/>
        </authorList>
    </citation>
    <scope>NUCLEOTIDE SEQUENCE</scope>
    <source>
        <strain evidence="26">Stoneville</strain>
        <tissue evidence="26">Whole head</tissue>
    </source>
</reference>
<feature type="disulfide bond" evidence="22">
    <location>
        <begin position="2075"/>
        <end position="2084"/>
    </location>
</feature>
<dbReference type="GO" id="GO:0032991">
    <property type="term" value="C:protein-containing complex"/>
    <property type="evidence" value="ECO:0007669"/>
    <property type="project" value="UniProtKB-ARBA"/>
</dbReference>
<feature type="domain" description="EGF-like" evidence="25">
    <location>
        <begin position="226"/>
        <end position="262"/>
    </location>
</feature>
<dbReference type="GO" id="GO:0120035">
    <property type="term" value="P:regulation of plasma membrane bounded cell projection organization"/>
    <property type="evidence" value="ECO:0007669"/>
    <property type="project" value="UniProtKB-ARBA"/>
</dbReference>
<feature type="disulfide bond" evidence="22">
    <location>
        <begin position="920"/>
        <end position="930"/>
    </location>
</feature>
<dbReference type="Pfam" id="PF00008">
    <property type="entry name" value="EGF"/>
    <property type="match status" value="12"/>
</dbReference>
<dbReference type="PROSITE" id="PS00022">
    <property type="entry name" value="EGF_1"/>
    <property type="match status" value="25"/>
</dbReference>
<dbReference type="SUPFAM" id="SSF57184">
    <property type="entry name" value="Growth factor receptor domain"/>
    <property type="match status" value="3"/>
</dbReference>
<evidence type="ECO:0000256" key="18">
    <source>
        <dbReference type="ARBA" id="ARBA00023157"/>
    </source>
</evidence>
<dbReference type="GO" id="GO:0009967">
    <property type="term" value="P:positive regulation of signal transduction"/>
    <property type="evidence" value="ECO:0007669"/>
    <property type="project" value="UniProtKB-ARBA"/>
</dbReference>
<dbReference type="GO" id="GO:0007411">
    <property type="term" value="P:axon guidance"/>
    <property type="evidence" value="ECO:0007669"/>
    <property type="project" value="UniProtKB-ARBA"/>
</dbReference>
<feature type="disulfide bond" evidence="22">
    <location>
        <begin position="979"/>
        <end position="988"/>
    </location>
</feature>
<dbReference type="InterPro" id="IPR013320">
    <property type="entry name" value="ConA-like_dom_sf"/>
</dbReference>
<keyword evidence="11 23" id="KW-0812">Transmembrane</keyword>
<evidence type="ECO:0000256" key="9">
    <source>
        <dbReference type="ARBA" id="ARBA00022536"/>
    </source>
</evidence>
<feature type="domain" description="EGF-like" evidence="25">
    <location>
        <begin position="464"/>
        <end position="500"/>
    </location>
</feature>
<dbReference type="FunFam" id="2.10.25.10:FF:000123">
    <property type="entry name" value="Crumbs homolog 1 (Drosophila)"/>
    <property type="match status" value="2"/>
</dbReference>
<keyword evidence="5" id="KW-0217">Developmental protein</keyword>
<dbReference type="SMART" id="SM00181">
    <property type="entry name" value="EGF"/>
    <property type="match status" value="30"/>
</dbReference>
<dbReference type="SMART" id="SM00179">
    <property type="entry name" value="EGF_CA"/>
    <property type="match status" value="26"/>
</dbReference>
<evidence type="ECO:0000256" key="21">
    <source>
        <dbReference type="ARBA" id="ARBA00060989"/>
    </source>
</evidence>
<dbReference type="FunFam" id="2.10.25.10:FF:000122">
    <property type="entry name" value="Protein crumbs homolog 2"/>
    <property type="match status" value="2"/>
</dbReference>
<evidence type="ECO:0000256" key="2">
    <source>
        <dbReference type="ARBA" id="ARBA00004316"/>
    </source>
</evidence>
<dbReference type="FunFam" id="2.10.25.10:FF:000100">
    <property type="entry name" value="neurogenic locus notch homolog protein 3"/>
    <property type="match status" value="1"/>
</dbReference>
<dbReference type="SUPFAM" id="SSF57196">
    <property type="entry name" value="EGF/Laminin"/>
    <property type="match status" value="13"/>
</dbReference>
<keyword evidence="6" id="KW-1003">Cell membrane</keyword>
<dbReference type="GO" id="GO:0030097">
    <property type="term" value="P:hemopoiesis"/>
    <property type="evidence" value="ECO:0007669"/>
    <property type="project" value="UniProtKB-ARBA"/>
</dbReference>
<feature type="domain" description="EGF-like" evidence="25">
    <location>
        <begin position="1772"/>
        <end position="1806"/>
    </location>
</feature>
<feature type="domain" description="EGF-like" evidence="25">
    <location>
        <begin position="657"/>
        <end position="694"/>
    </location>
</feature>
<keyword evidence="27" id="KW-1185">Reference proteome</keyword>
<feature type="disulfide bond" evidence="22">
    <location>
        <begin position="528"/>
        <end position="537"/>
    </location>
</feature>
<dbReference type="Pfam" id="PF00054">
    <property type="entry name" value="Laminin_G_1"/>
    <property type="match status" value="2"/>
</dbReference>
<keyword evidence="20" id="KW-0966">Cell projection</keyword>
<dbReference type="GO" id="GO:0048056">
    <property type="term" value="P:R3/R4 cell differentiation"/>
    <property type="evidence" value="ECO:0007669"/>
    <property type="project" value="UniProtKB-ARBA"/>
</dbReference>
<feature type="disulfide bond" evidence="22">
    <location>
        <begin position="1796"/>
        <end position="1805"/>
    </location>
</feature>
<keyword evidence="7" id="KW-0963">Cytoplasm</keyword>
<feature type="disulfide bond" evidence="22">
    <location>
        <begin position="294"/>
        <end position="303"/>
    </location>
</feature>
<feature type="domain" description="EGF-like" evidence="25">
    <location>
        <begin position="1208"/>
        <end position="1244"/>
    </location>
</feature>
<evidence type="ECO:0000256" key="15">
    <source>
        <dbReference type="ARBA" id="ARBA00022837"/>
    </source>
</evidence>
<feature type="domain" description="EGF-like" evidence="25">
    <location>
        <begin position="734"/>
        <end position="770"/>
    </location>
</feature>
<evidence type="ECO:0000256" key="8">
    <source>
        <dbReference type="ARBA" id="ARBA00022525"/>
    </source>
</evidence>
<evidence type="ECO:0000256" key="22">
    <source>
        <dbReference type="PROSITE-ProRule" id="PRU00076"/>
    </source>
</evidence>
<feature type="transmembrane region" description="Helical" evidence="23">
    <location>
        <begin position="2099"/>
        <end position="2122"/>
    </location>
</feature>
<feature type="disulfide bond" evidence="22">
    <location>
        <begin position="412"/>
        <end position="421"/>
    </location>
</feature>
<feature type="domain" description="EGF-like" evidence="25">
    <location>
        <begin position="849"/>
        <end position="914"/>
    </location>
</feature>
<dbReference type="PROSITE" id="PS01187">
    <property type="entry name" value="EGF_CA"/>
    <property type="match status" value="11"/>
</dbReference>
<dbReference type="Pfam" id="PF07645">
    <property type="entry name" value="EGF_CA"/>
    <property type="match status" value="2"/>
</dbReference>
<dbReference type="PROSITE" id="PS50025">
    <property type="entry name" value="LAM_G_DOMAIN"/>
    <property type="match status" value="3"/>
</dbReference>
<dbReference type="InterPro" id="IPR049883">
    <property type="entry name" value="NOTCH1_EGF-like"/>
</dbReference>
<feature type="domain" description="EGF-like" evidence="25">
    <location>
        <begin position="1846"/>
        <end position="1882"/>
    </location>
</feature>
<dbReference type="SUPFAM" id="SSF49899">
    <property type="entry name" value="Concanavalin A-like lectins/glucanases"/>
    <property type="match status" value="4"/>
</dbReference>
<evidence type="ECO:0000256" key="17">
    <source>
        <dbReference type="ARBA" id="ARBA00023136"/>
    </source>
</evidence>
<dbReference type="InterPro" id="IPR001881">
    <property type="entry name" value="EGF-like_Ca-bd_dom"/>
</dbReference>
<keyword evidence="16 23" id="KW-1133">Transmembrane helix</keyword>
<feature type="domain" description="EGF-like" evidence="25">
    <location>
        <begin position="1885"/>
        <end position="1926"/>
    </location>
</feature>
<evidence type="ECO:0000256" key="20">
    <source>
        <dbReference type="ARBA" id="ARBA00023273"/>
    </source>
</evidence>
<feature type="disulfide bond" evidence="22">
    <location>
        <begin position="904"/>
        <end position="913"/>
    </location>
</feature>
<comment type="caution">
    <text evidence="22">Lacks conserved residue(s) required for the propagation of feature annotation.</text>
</comment>
<dbReference type="InterPro" id="IPR018097">
    <property type="entry name" value="EGF_Ca-bd_CS"/>
</dbReference>
<keyword evidence="14" id="KW-0221">Differentiation</keyword>
<keyword evidence="12" id="KW-0732">Signal</keyword>
<feature type="domain" description="EGF-like" evidence="25">
    <location>
        <begin position="309"/>
        <end position="345"/>
    </location>
</feature>
<feature type="disulfide bond" evidence="22">
    <location>
        <begin position="645"/>
        <end position="654"/>
    </location>
</feature>
<dbReference type="PROSITE" id="PS50026">
    <property type="entry name" value="EGF_3"/>
    <property type="match status" value="30"/>
</dbReference>
<dbReference type="GO" id="GO:0051241">
    <property type="term" value="P:negative regulation of multicellular organismal process"/>
    <property type="evidence" value="ECO:0007669"/>
    <property type="project" value="UniProtKB-ARBA"/>
</dbReference>
<dbReference type="GO" id="GO:0060255">
    <property type="term" value="P:regulation of macromolecule metabolic process"/>
    <property type="evidence" value="ECO:0007669"/>
    <property type="project" value="UniProtKB-ARBA"/>
</dbReference>
<evidence type="ECO:0000256" key="19">
    <source>
        <dbReference type="ARBA" id="ARBA00023180"/>
    </source>
</evidence>
<dbReference type="FunFam" id="2.10.25.10:FF:000565">
    <property type="entry name" value="Predicted protein"/>
    <property type="match status" value="1"/>
</dbReference>
<dbReference type="FunFam" id="2.10.25.10:FF:000031">
    <property type="entry name" value="neurogenic locus notch homolog protein 3"/>
    <property type="match status" value="1"/>
</dbReference>
<dbReference type="GO" id="GO:0005576">
    <property type="term" value="C:extracellular region"/>
    <property type="evidence" value="ECO:0007669"/>
    <property type="project" value="UniProtKB-SubCell"/>
</dbReference>
<feature type="disulfide bond" evidence="22">
    <location>
        <begin position="760"/>
        <end position="769"/>
    </location>
</feature>
<dbReference type="GO" id="GO:0016318">
    <property type="term" value="P:ommatidial rotation"/>
    <property type="evidence" value="ECO:0007669"/>
    <property type="project" value="UniProtKB-ARBA"/>
</dbReference>
<feature type="disulfide bond" evidence="22">
    <location>
        <begin position="450"/>
        <end position="459"/>
    </location>
</feature>
<feature type="domain" description="Laminin G" evidence="24">
    <location>
        <begin position="36"/>
        <end position="201"/>
    </location>
</feature>
<evidence type="ECO:0000259" key="24">
    <source>
        <dbReference type="PROSITE" id="PS50025"/>
    </source>
</evidence>
<evidence type="ECO:0000256" key="23">
    <source>
        <dbReference type="SAM" id="Phobius"/>
    </source>
</evidence>
<keyword evidence="18 22" id="KW-1015">Disulfide bond</keyword>
<feature type="disulfide bond" evidence="22">
    <location>
        <begin position="1930"/>
        <end position="1940"/>
    </location>
</feature>
<evidence type="ECO:0008006" key="28">
    <source>
        <dbReference type="Google" id="ProtNLM"/>
    </source>
</evidence>
<feature type="domain" description="Laminin G" evidence="24">
    <location>
        <begin position="1251"/>
        <end position="1477"/>
    </location>
</feature>
<dbReference type="GO" id="GO:0005737">
    <property type="term" value="C:cytoplasm"/>
    <property type="evidence" value="ECO:0007669"/>
    <property type="project" value="UniProtKB-SubCell"/>
</dbReference>
<feature type="domain" description="EGF-like" evidence="25">
    <location>
        <begin position="540"/>
        <end position="578"/>
    </location>
</feature>
<feature type="disulfide bond" evidence="22">
    <location>
        <begin position="941"/>
        <end position="950"/>
    </location>
</feature>
<dbReference type="FunFam" id="2.10.25.10:FF:000279">
    <property type="entry name" value="Neurogenic locus notch 1"/>
    <property type="match status" value="2"/>
</dbReference>
<evidence type="ECO:0000256" key="11">
    <source>
        <dbReference type="ARBA" id="ARBA00022692"/>
    </source>
</evidence>
<evidence type="ECO:0000313" key="26">
    <source>
        <dbReference type="EMBL" id="KAH0817706.1"/>
    </source>
</evidence>
<dbReference type="FunFam" id="2.10.25.10:FF:000391">
    <property type="entry name" value="Weary, isoform C"/>
    <property type="match status" value="1"/>
</dbReference>
<dbReference type="GO" id="GO:0080090">
    <property type="term" value="P:regulation of primary metabolic process"/>
    <property type="evidence" value="ECO:0007669"/>
    <property type="project" value="UniProtKB-ARBA"/>
</dbReference>
<feature type="disulfide bond" evidence="22">
    <location>
        <begin position="335"/>
        <end position="344"/>
    </location>
</feature>
<evidence type="ECO:0000256" key="6">
    <source>
        <dbReference type="ARBA" id="ARBA00022475"/>
    </source>
</evidence>
<evidence type="ECO:0000256" key="16">
    <source>
        <dbReference type="ARBA" id="ARBA00022989"/>
    </source>
</evidence>
<dbReference type="FunFam" id="2.10.25.10:FF:000425">
    <property type="entry name" value="Eyes shut homolog"/>
    <property type="match status" value="1"/>
</dbReference>
<dbReference type="FunFam" id="2.10.25.10:FF:000575">
    <property type="entry name" value="Crumbs, isoform C"/>
    <property type="match status" value="1"/>
</dbReference>
<dbReference type="Gene3D" id="2.60.120.200">
    <property type="match status" value="4"/>
</dbReference>
<evidence type="ECO:0000256" key="5">
    <source>
        <dbReference type="ARBA" id="ARBA00022473"/>
    </source>
</evidence>
<dbReference type="InterPro" id="IPR000152">
    <property type="entry name" value="EGF-type_Asp/Asn_hydroxyl_site"/>
</dbReference>
<dbReference type="InterPro" id="IPR013032">
    <property type="entry name" value="EGF-like_CS"/>
</dbReference>
<keyword evidence="9 22" id="KW-0245">EGF-like domain</keyword>
<dbReference type="GO" id="GO:0008593">
    <property type="term" value="P:regulation of Notch signaling pathway"/>
    <property type="evidence" value="ECO:0007669"/>
    <property type="project" value="UniProtKB-ARBA"/>
</dbReference>
<dbReference type="FunFam" id="2.10.25.10:FF:000039">
    <property type="entry name" value="Crumbs cell polarity complex component 1"/>
    <property type="match status" value="1"/>
</dbReference>
<feature type="disulfide bond" evidence="22">
    <location>
        <begin position="1234"/>
        <end position="1243"/>
    </location>
</feature>
<name>A0A8J6HPJ0_TENMO</name>
<dbReference type="GO" id="GO:0019904">
    <property type="term" value="F:protein domain specific binding"/>
    <property type="evidence" value="ECO:0007669"/>
    <property type="project" value="UniProtKB-ARBA"/>
</dbReference>
<dbReference type="GO" id="GO:0003008">
    <property type="term" value="P:system process"/>
    <property type="evidence" value="ECO:0007669"/>
    <property type="project" value="UniProtKB-ARBA"/>
</dbReference>
<feature type="disulfide bond" evidence="22">
    <location>
        <begin position="490"/>
        <end position="499"/>
    </location>
</feature>
<feature type="disulfide bond" evidence="22">
    <location>
        <begin position="1916"/>
        <end position="1925"/>
    </location>
</feature>
<dbReference type="GO" id="GO:0005911">
    <property type="term" value="C:cell-cell junction"/>
    <property type="evidence" value="ECO:0007669"/>
    <property type="project" value="UniProtKB-ARBA"/>
</dbReference>
<feature type="domain" description="EGF-like" evidence="25">
    <location>
        <begin position="1808"/>
        <end position="1844"/>
    </location>
</feature>
<dbReference type="PANTHER" id="PTHR12916">
    <property type="entry name" value="CYTOCHROME C OXIDASE POLYPEPTIDE VIC-2"/>
    <property type="match status" value="1"/>
</dbReference>
<comment type="subcellular location">
    <subcellularLocation>
        <location evidence="1">Apical cell membrane</location>
        <topology evidence="1">Single-pass type I membrane protein</topology>
    </subcellularLocation>
    <subcellularLocation>
        <location evidence="2">Cell projection</location>
    </subcellularLocation>
    <subcellularLocation>
        <location evidence="3">Cytoplasm</location>
    </subcellularLocation>
    <subcellularLocation>
        <location evidence="4">Secreted</location>
    </subcellularLocation>
</comment>
<feature type="domain" description="Laminin G" evidence="24">
    <location>
        <begin position="1036"/>
        <end position="1206"/>
    </location>
</feature>
<feature type="disulfide bond" evidence="22">
    <location>
        <begin position="568"/>
        <end position="577"/>
    </location>
</feature>
<accession>A0A8J6HPJ0</accession>
<feature type="domain" description="EGF-like" evidence="25">
    <location>
        <begin position="1473"/>
        <end position="1509"/>
    </location>
</feature>
<dbReference type="CDD" id="cd00110">
    <property type="entry name" value="LamG"/>
    <property type="match status" value="3"/>
</dbReference>
<evidence type="ECO:0000256" key="4">
    <source>
        <dbReference type="ARBA" id="ARBA00004613"/>
    </source>
</evidence>
<sequence length="2162" mass="238364">MDLLKSCKLKISSVFLVICYVCSISGYTQILGPSNQSEAYFNGSSYLRLQTTVSLKKQTGLSFRTCSGGSLFSQQQNDDLLELSVNSEAVLFFAKTAGKQFNQKIQGNFLNNKWHVVVLQYELGNLTLQVDGERRLISNSSYQSELLTSPGLYNEGASVLLIGKQFNGCLLEGPSLVFNDSIILYNYNVRFEECPIPEDSCEYRRGAETSEMRDLLSGIPKENLMSYNSCITEPCMRQGTCHNGQNGYTCSCLPRYTGKNCEIDLGIPCDKTPPICKNGATCNSDNTGEYVCWCPPNFTGKHCEQEVIVHQQCQHNPCSNGATCLKNGGNIECLCPPGFEGLKCELNKDECKPKPCRNGGICHDNLNNFTCECGHTGYMGRLCELNVNECVASPCLNHGTCFDTYGGYLCQCPPGYGGSYCQYSLKECMSQPCLNHGVCIDSPDGYKCRCPPGFGGDRCESEERQLLCDVNKCHPHADCVESGNTFGCICKPEYPGKLCELKTDGCVSQPCSNGGVCIEQSNGIVCNCTEQWMGPFCDLPYDACELKPCYNNATCVTSPNKHDFTCKCLPGFEGLHCENNIDDCVDVKCPFGEVCVDLTNDYECRCPPGYAGDNCTVDLDPCAKEPCARGAICETSQEKGYICKCPPGFTGETCEEDIDECKNNPRICNEGICQNERGTFQCYCRPGYTGERCNLDFNECLSMPCRNNATCLNQINNYKCICPPGYEGKDCSVDINECEPMPCTAGSTCIDGINEFTCICQPGLTGKICDINIDDCEPPPCLNGAECIDGLNSYTCNCTDTGFMGAHCEINIDDCIGNPCENGAECHDVVKDYQCTCYPGYTGKNCEEDINECDSSPCKYNGTCLERSNRTLYQNIIPGLNTSLPEIFSRPFSYADAAGYECLCVEGVTGENCEIDINECESSPCVQGICVDNIGGYVCECNEGFEGERCNIDIDECERYKPCIHGKCLDKRADYYCDCDSNYGGKNCSVELAGCENNPCLNNGTCKPYLLGENTHKFNCSCPNGFHGQVCEKISTMSLSGKSMIVVNTSREEGYDIQFRFKTTLGDGLLALGKGLTFYILELSKGRLNLHSSLLNKWEGVFIGSNLNDSQWQRVFVAINSTHLVLSANDEQTIYPISFNEISNGTTYTSFPVTYIGGIPSNLKKLTHGQPFLVGCTEDVLINGDWVLPQVENDASVTYQNVEVTCQRQPQCSPNPCHSGGHCTDLWLDFRCTCGRPYLGHTCQYNYTAATFGYENITDSLVTVYVDSAAKRAVRTIVDISMFIRTRQSKGQIFYLGSSSRSMNPLDETYIAAQLEGGELLVRIQFNGTPEAYTVGGVKLDNGYNHLIEVIRNVTLVQVKLNGTEYFRKTISATGTLDAQVLFLGGPPQFRPVRQANDNLIKIDAIPPTTSAVIATPLSNVHFKGIIQDVQISNGSSTMVVEFFPLNAEELDIPMFFGNVQFDETTVLEGVRSDNSCKVNPCQHNGVCENTWNDYRCICTRGFKGKDCSDLEFCEIERCPNESVCKNLEDGSECVANATFDGKSPPLHYHQVVWPNSTKSISYDTLELTYRTRSWGTVFFAKLNEDYFAIFIYHNEVVVDWRIGKSTDHRRFRKDHFEGQWLTIYFEYKNSVLKGGFKDMVMDEAPNMRSVNFDIDGFTEMLKSGDVYVGGSDGVSYDYQSAINSSDMSGYVPVDTTTTASITSNSLEINDYPYDTLLYKVDQNKKTDLFKGCLGEIRIGGLLLPFFATNELSLKNQYFELDPESGPEIGCILCYPTDCFNQGTCISPNQTYKCNCIEGYAADDCSIDINECESNQCENNATCVDLVGKYECRCVPGYEGVYCEHDIDECLSDPCRHGGTCIDAIGTFKCDCPEGFAGKQCEAPILITCDNQPCREGATCKTGPNEMTGNNFTCFCTEGMEGPLCDTPFCLRRPCDNGSCNTTNEVPFCQCVRGFEGQFCEINTDDCVAPTGESPCQNGGICTDGVNRYDCNCTGTGYSGLLCEVDIDECQQSQGPCGPQGMCENMPGTYRCLCADKNKCGHFCELDNPCESVRPCVQGKCLAHCTDRADYVCECHEDYTGKNCSDHKVAASQMDHINVLYIVIPIVLIVSVGIAIGLAVLVNVARSKRATRGTYSPSAQEFCNPRVELDHVLKPPPEERLI</sequence>
<feature type="disulfide bond" evidence="22">
    <location>
        <begin position="1872"/>
        <end position="1881"/>
    </location>
</feature>
<dbReference type="Gene3D" id="2.10.25.10">
    <property type="entry name" value="Laminin"/>
    <property type="match status" value="28"/>
</dbReference>
<dbReference type="GO" id="GO:0035282">
    <property type="term" value="P:segmentation"/>
    <property type="evidence" value="ECO:0007669"/>
    <property type="project" value="UniProtKB-ARBA"/>
</dbReference>
<evidence type="ECO:0000256" key="14">
    <source>
        <dbReference type="ARBA" id="ARBA00022782"/>
    </source>
</evidence>
<keyword evidence="15" id="KW-0106">Calcium</keyword>
<evidence type="ECO:0000256" key="1">
    <source>
        <dbReference type="ARBA" id="ARBA00004247"/>
    </source>
</evidence>
<feature type="disulfide bond" evidence="22">
    <location>
        <begin position="722"/>
        <end position="731"/>
    </location>
</feature>
<keyword evidence="17 23" id="KW-0472">Membrane</keyword>
<dbReference type="PRINTS" id="PR01983">
    <property type="entry name" value="NOTCH"/>
</dbReference>
<feature type="disulfide bond" evidence="22">
    <location>
        <begin position="252"/>
        <end position="261"/>
    </location>
</feature>
<feature type="domain" description="EGF-like" evidence="25">
    <location>
        <begin position="502"/>
        <end position="538"/>
    </location>
</feature>
<dbReference type="GO" id="GO:0051093">
    <property type="term" value="P:negative regulation of developmental process"/>
    <property type="evidence" value="ECO:0007669"/>
    <property type="project" value="UniProtKB-ARBA"/>
</dbReference>
<dbReference type="FunFam" id="2.10.25.10:FF:000321">
    <property type="entry name" value="Protein delta homolog 1"/>
    <property type="match status" value="1"/>
</dbReference>
<feature type="domain" description="EGF-like" evidence="25">
    <location>
        <begin position="618"/>
        <end position="655"/>
    </location>
</feature>
<evidence type="ECO:0000313" key="27">
    <source>
        <dbReference type="Proteomes" id="UP000719412"/>
    </source>
</evidence>
<feature type="domain" description="EGF-like" evidence="25">
    <location>
        <begin position="1927"/>
        <end position="1961"/>
    </location>
</feature>
<dbReference type="CDD" id="cd00054">
    <property type="entry name" value="EGF_CA"/>
    <property type="match status" value="21"/>
</dbReference>
<dbReference type="Proteomes" id="UP000719412">
    <property type="component" value="Unassembled WGS sequence"/>
</dbReference>
<feature type="domain" description="EGF-like" evidence="25">
    <location>
        <begin position="580"/>
        <end position="616"/>
    </location>
</feature>
<dbReference type="InterPro" id="IPR009030">
    <property type="entry name" value="Growth_fac_rcpt_cys_sf"/>
</dbReference>
<dbReference type="EMBL" id="JABDTM020018972">
    <property type="protein sequence ID" value="KAH0817706.1"/>
    <property type="molecule type" value="Genomic_DNA"/>
</dbReference>
<feature type="disulfide bond" evidence="22">
    <location>
        <begin position="837"/>
        <end position="846"/>
    </location>
</feature>
<evidence type="ECO:0000256" key="7">
    <source>
        <dbReference type="ARBA" id="ARBA00022490"/>
    </source>
</evidence>
<feature type="domain" description="EGF-like" evidence="25">
    <location>
        <begin position="424"/>
        <end position="460"/>
    </location>
</feature>
<feature type="domain" description="EGF-like" evidence="25">
    <location>
        <begin position="2006"/>
        <end position="2045"/>
    </location>
</feature>
<comment type="similarity">
    <text evidence="21">Belongs to the Crumbs protein family.</text>
</comment>
<feature type="domain" description="EGF-like" evidence="25">
    <location>
        <begin position="953"/>
        <end position="989"/>
    </location>
</feature>
<dbReference type="GO" id="GO:0023052">
    <property type="term" value="P:signaling"/>
    <property type="evidence" value="ECO:0007669"/>
    <property type="project" value="UniProtKB-ARBA"/>
</dbReference>
<dbReference type="Pfam" id="PF12661">
    <property type="entry name" value="hEGF"/>
    <property type="match status" value="6"/>
</dbReference>
<dbReference type="PRINTS" id="PR00010">
    <property type="entry name" value="EGFBLOOD"/>
</dbReference>
<evidence type="ECO:0000256" key="12">
    <source>
        <dbReference type="ARBA" id="ARBA00022729"/>
    </source>
</evidence>
<dbReference type="InterPro" id="IPR000742">
    <property type="entry name" value="EGF"/>
</dbReference>
<dbReference type="GO" id="GO:0005509">
    <property type="term" value="F:calcium ion binding"/>
    <property type="evidence" value="ECO:0007669"/>
    <property type="project" value="InterPro"/>
</dbReference>
<keyword evidence="8" id="KW-0964">Secreted</keyword>
<dbReference type="FunFam" id="2.60.120.200:FF:000143">
    <property type="entry name" value="Crumbs, isoform D"/>
    <property type="match status" value="1"/>
</dbReference>
<keyword evidence="10" id="KW-0597">Phosphoprotein</keyword>
<feature type="disulfide bond" evidence="22">
    <location>
        <begin position="1834"/>
        <end position="1843"/>
    </location>
</feature>
<feature type="domain" description="EGF-like" evidence="25">
    <location>
        <begin position="772"/>
        <end position="809"/>
    </location>
</feature>
<comment type="caution">
    <text evidence="26">The sequence shown here is derived from an EMBL/GenBank/DDBJ whole genome shotgun (WGS) entry which is preliminary data.</text>
</comment>
<feature type="domain" description="EGF-like" evidence="25">
    <location>
        <begin position="1963"/>
        <end position="2004"/>
    </location>
</feature>
<dbReference type="GO" id="GO:0050769">
    <property type="term" value="P:positive regulation of neurogenesis"/>
    <property type="evidence" value="ECO:0007669"/>
    <property type="project" value="UniProtKB-ARBA"/>
</dbReference>
<feature type="disulfide bond" evidence="22">
    <location>
        <begin position="684"/>
        <end position="693"/>
    </location>
</feature>
<dbReference type="GO" id="GO:0040008">
    <property type="term" value="P:regulation of growth"/>
    <property type="evidence" value="ECO:0007669"/>
    <property type="project" value="UniProtKB-ARBA"/>
</dbReference>
<dbReference type="FunFam" id="2.10.25.10:FF:000118">
    <property type="entry name" value="protein delta homolog 2"/>
    <property type="match status" value="1"/>
</dbReference>
<dbReference type="PANTHER" id="PTHR12916:SF13">
    <property type="entry name" value="SUSHI, VON WILLEBRAND FACTOR TYPE A, EGF AND PENTRAXIN DOMAIN-CONTAINING PROTEIN 1-LIKE"/>
    <property type="match status" value="1"/>
</dbReference>
<feature type="domain" description="EGF-like" evidence="25">
    <location>
        <begin position="916"/>
        <end position="951"/>
    </location>
</feature>
<dbReference type="GO" id="GO:0042995">
    <property type="term" value="C:cell projection"/>
    <property type="evidence" value="ECO:0007669"/>
    <property type="project" value="UniProtKB-SubCell"/>
</dbReference>
<feature type="domain" description="EGF-like" evidence="25">
    <location>
        <begin position="811"/>
        <end position="847"/>
    </location>
</feature>
<dbReference type="GO" id="GO:0016324">
    <property type="term" value="C:apical plasma membrane"/>
    <property type="evidence" value="ECO:0007669"/>
    <property type="project" value="UniProtKB-SubCell"/>
</dbReference>
<evidence type="ECO:0000256" key="10">
    <source>
        <dbReference type="ARBA" id="ARBA00022553"/>
    </source>
</evidence>
<feature type="disulfide bond" evidence="22">
    <location>
        <begin position="549"/>
        <end position="566"/>
    </location>
</feature>
<feature type="disulfide bond" evidence="22">
    <location>
        <begin position="1951"/>
        <end position="1960"/>
    </location>
</feature>
<feature type="domain" description="EGF-like" evidence="25">
    <location>
        <begin position="265"/>
        <end position="304"/>
    </location>
</feature>
<feature type="disulfide bond" evidence="22">
    <location>
        <begin position="606"/>
        <end position="615"/>
    </location>
</feature>